<dbReference type="Proteomes" id="UP000828941">
    <property type="component" value="Chromosome 10"/>
</dbReference>
<evidence type="ECO:0000313" key="2">
    <source>
        <dbReference type="Proteomes" id="UP000828941"/>
    </source>
</evidence>
<sequence length="179" mass="19812">MSPILLCLFLFLTVKSAAYLPVPDIGIGIRNDIPKTEVHDVHELLPKYGLPKGLLPNNVKSYTLSDDGSFRIFLKSSCYVQFAELVYYDEEVKGKLSYGSITDVSGIQAKKLFLWLPVTAIKADPDTGMIQFFGGAISEKLPAKQFEDIPECNRKGLPHPQPQAISSHSHIRKAGYASE</sequence>
<protein>
    <submittedName>
        <fullName evidence="1">Uncharacterized protein</fullName>
    </submittedName>
</protein>
<proteinExistence type="predicted"/>
<reference evidence="1 2" key="1">
    <citation type="journal article" date="2022" name="DNA Res.">
        <title>Chromosomal-level genome assembly of the orchid tree Bauhinia variegata (Leguminosae; Cercidoideae) supports the allotetraploid origin hypothesis of Bauhinia.</title>
        <authorList>
            <person name="Zhong Y."/>
            <person name="Chen Y."/>
            <person name="Zheng D."/>
            <person name="Pang J."/>
            <person name="Liu Y."/>
            <person name="Luo S."/>
            <person name="Meng S."/>
            <person name="Qian L."/>
            <person name="Wei D."/>
            <person name="Dai S."/>
            <person name="Zhou R."/>
        </authorList>
    </citation>
    <scope>NUCLEOTIDE SEQUENCE [LARGE SCALE GENOMIC DNA]</scope>
    <source>
        <strain evidence="1">BV-YZ2020</strain>
    </source>
</reference>
<evidence type="ECO:0000313" key="1">
    <source>
        <dbReference type="EMBL" id="KAI4317502.1"/>
    </source>
</evidence>
<name>A0ACB9M0E6_BAUVA</name>
<dbReference type="EMBL" id="CM039435">
    <property type="protein sequence ID" value="KAI4317502.1"/>
    <property type="molecule type" value="Genomic_DNA"/>
</dbReference>
<comment type="caution">
    <text evidence="1">The sequence shown here is derived from an EMBL/GenBank/DDBJ whole genome shotgun (WGS) entry which is preliminary data.</text>
</comment>
<keyword evidence="2" id="KW-1185">Reference proteome</keyword>
<accession>A0ACB9M0E6</accession>
<gene>
    <name evidence="1" type="ORF">L6164_025366</name>
</gene>
<organism evidence="1 2">
    <name type="scientific">Bauhinia variegata</name>
    <name type="common">Purple orchid tree</name>
    <name type="synonym">Phanera variegata</name>
    <dbReference type="NCBI Taxonomy" id="167791"/>
    <lineage>
        <taxon>Eukaryota</taxon>
        <taxon>Viridiplantae</taxon>
        <taxon>Streptophyta</taxon>
        <taxon>Embryophyta</taxon>
        <taxon>Tracheophyta</taxon>
        <taxon>Spermatophyta</taxon>
        <taxon>Magnoliopsida</taxon>
        <taxon>eudicotyledons</taxon>
        <taxon>Gunneridae</taxon>
        <taxon>Pentapetalae</taxon>
        <taxon>rosids</taxon>
        <taxon>fabids</taxon>
        <taxon>Fabales</taxon>
        <taxon>Fabaceae</taxon>
        <taxon>Cercidoideae</taxon>
        <taxon>Cercideae</taxon>
        <taxon>Bauhiniinae</taxon>
        <taxon>Bauhinia</taxon>
    </lineage>
</organism>